<name>A0AAJ1SG38_9MYCO</name>
<evidence type="ECO:0000313" key="2">
    <source>
        <dbReference type="Proteomes" id="UP001229081"/>
    </source>
</evidence>
<reference evidence="1" key="1">
    <citation type="submission" date="2023-06" db="EMBL/GenBank/DDBJ databases">
        <title>Identification of two novel mycobacterium reveal diversities and complexities of Mycobacterium gordonae clade.</title>
        <authorList>
            <person name="Matsumoto Y."/>
            <person name="Nakamura S."/>
            <person name="Motooka D."/>
            <person name="Fukushima K."/>
        </authorList>
    </citation>
    <scope>NUCLEOTIDE SEQUENCE</scope>
    <source>
        <strain evidence="1">TY812</strain>
    </source>
</reference>
<gene>
    <name evidence="1" type="ORF">QXL92_33115</name>
</gene>
<dbReference type="AlphaFoldDB" id="A0AAJ1SG38"/>
<dbReference type="RefSeq" id="WP_306255994.1">
    <property type="nucleotide sequence ID" value="NZ_JAUFSA010000006.1"/>
</dbReference>
<protein>
    <submittedName>
        <fullName evidence="1">Uncharacterized protein</fullName>
    </submittedName>
</protein>
<dbReference type="Proteomes" id="UP001229081">
    <property type="component" value="Unassembled WGS sequence"/>
</dbReference>
<accession>A0AAJ1SG38</accession>
<organism evidence="1 2">
    <name type="scientific">Mycobacterium paragordonae</name>
    <dbReference type="NCBI Taxonomy" id="1389713"/>
    <lineage>
        <taxon>Bacteria</taxon>
        <taxon>Bacillati</taxon>
        <taxon>Actinomycetota</taxon>
        <taxon>Actinomycetes</taxon>
        <taxon>Mycobacteriales</taxon>
        <taxon>Mycobacteriaceae</taxon>
        <taxon>Mycobacterium</taxon>
    </lineage>
</organism>
<proteinExistence type="predicted"/>
<sequence length="232" mass="25298">MSNIPGMPPPGGTPNLPATRRADTLVHAGTHRARGYGGARPPQPRPQSLSEQWWHYSRGCAAALRAGRPPTPIDVYGPVLEPGEHALLSTEIGYSRYCDTDAHYSPIPLIVAGRPALMFGALAAQGVINHRRKTNAERKALHQWRFHQTSSVIVTTDRLICSTVPHGQMSFWFDSCTEFHPDLHQWTLTLGFEATAPVRLHGPAAPALSLWSAHGLFEQAGLSDPRLAALLS</sequence>
<dbReference type="EMBL" id="JAUFSA010000006">
    <property type="protein sequence ID" value="MDP7739572.1"/>
    <property type="molecule type" value="Genomic_DNA"/>
</dbReference>
<comment type="caution">
    <text evidence="1">The sequence shown here is derived from an EMBL/GenBank/DDBJ whole genome shotgun (WGS) entry which is preliminary data.</text>
</comment>
<evidence type="ECO:0000313" key="1">
    <source>
        <dbReference type="EMBL" id="MDP7739572.1"/>
    </source>
</evidence>